<proteinExistence type="predicted"/>
<protein>
    <recommendedName>
        <fullName evidence="3">F-box domain-containing protein</fullName>
    </recommendedName>
</protein>
<dbReference type="SUPFAM" id="SSF81383">
    <property type="entry name" value="F-box domain"/>
    <property type="match status" value="1"/>
</dbReference>
<dbReference type="InterPro" id="IPR032675">
    <property type="entry name" value="LRR_dom_sf"/>
</dbReference>
<reference evidence="1 2" key="1">
    <citation type="submission" date="2022-03" db="EMBL/GenBank/DDBJ databases">
        <authorList>
            <person name="Nunn A."/>
            <person name="Chopra R."/>
            <person name="Nunn A."/>
            <person name="Contreras Garrido A."/>
        </authorList>
    </citation>
    <scope>NUCLEOTIDE SEQUENCE [LARGE SCALE GENOMIC DNA]</scope>
</reference>
<dbReference type="InterPro" id="IPR036047">
    <property type="entry name" value="F-box-like_dom_sf"/>
</dbReference>
<gene>
    <name evidence="1" type="ORF">TAV2_LOCUS9499</name>
</gene>
<dbReference type="AlphaFoldDB" id="A0AAU9RUZ0"/>
<keyword evidence="2" id="KW-1185">Reference proteome</keyword>
<dbReference type="Gene3D" id="3.80.10.10">
    <property type="entry name" value="Ribonuclease Inhibitor"/>
    <property type="match status" value="1"/>
</dbReference>
<name>A0AAU9RUZ0_THLAR</name>
<organism evidence="1 2">
    <name type="scientific">Thlaspi arvense</name>
    <name type="common">Field penny-cress</name>
    <dbReference type="NCBI Taxonomy" id="13288"/>
    <lineage>
        <taxon>Eukaryota</taxon>
        <taxon>Viridiplantae</taxon>
        <taxon>Streptophyta</taxon>
        <taxon>Embryophyta</taxon>
        <taxon>Tracheophyta</taxon>
        <taxon>Spermatophyta</taxon>
        <taxon>Magnoliopsida</taxon>
        <taxon>eudicotyledons</taxon>
        <taxon>Gunneridae</taxon>
        <taxon>Pentapetalae</taxon>
        <taxon>rosids</taxon>
        <taxon>malvids</taxon>
        <taxon>Brassicales</taxon>
        <taxon>Brassicaceae</taxon>
        <taxon>Thlaspideae</taxon>
        <taxon>Thlaspi</taxon>
    </lineage>
</organism>
<evidence type="ECO:0000313" key="1">
    <source>
        <dbReference type="EMBL" id="CAH2051684.1"/>
    </source>
</evidence>
<accession>A0AAU9RUZ0</accession>
<dbReference type="Proteomes" id="UP000836841">
    <property type="component" value="Chromosome 3"/>
</dbReference>
<evidence type="ECO:0008006" key="3">
    <source>
        <dbReference type="Google" id="ProtNLM"/>
    </source>
</evidence>
<dbReference type="EMBL" id="OU466859">
    <property type="protein sequence ID" value="CAH2051684.1"/>
    <property type="molecule type" value="Genomic_DNA"/>
</dbReference>
<sequence>MERLDGARRVQRWRISMKSLLCSMFCTVMAVRLRKVPRWENMDRDILAKIFEKLNVIDVTMGVSRVCISWFLVSHQKSLLKTIELAYLQHVDLNHPRLKHSRVLIEIAKFCSTVPTGLFFNIYSCVEDKDLIIAAERIPNIKKIALPRWGNVRDDA</sequence>
<evidence type="ECO:0000313" key="2">
    <source>
        <dbReference type="Proteomes" id="UP000836841"/>
    </source>
</evidence>